<feature type="domain" description="N-acetyltransferase" evidence="3">
    <location>
        <begin position="4"/>
        <end position="149"/>
    </location>
</feature>
<evidence type="ECO:0000313" key="4">
    <source>
        <dbReference type="EMBL" id="MFC4030685.1"/>
    </source>
</evidence>
<dbReference type="RefSeq" id="WP_386426246.1">
    <property type="nucleotide sequence ID" value="NZ_JBHSBB010000005.1"/>
</dbReference>
<evidence type="ECO:0000256" key="2">
    <source>
        <dbReference type="ARBA" id="ARBA00023315"/>
    </source>
</evidence>
<gene>
    <name evidence="4" type="ORF">ACFO3J_04290</name>
</gene>
<dbReference type="CDD" id="cd04301">
    <property type="entry name" value="NAT_SF"/>
    <property type="match status" value="1"/>
</dbReference>
<dbReference type="PROSITE" id="PS51186">
    <property type="entry name" value="GNAT"/>
    <property type="match status" value="1"/>
</dbReference>
<reference evidence="5" key="1">
    <citation type="journal article" date="2019" name="Int. J. Syst. Evol. Microbiol.">
        <title>The Global Catalogue of Microorganisms (GCM) 10K type strain sequencing project: providing services to taxonomists for standard genome sequencing and annotation.</title>
        <authorList>
            <consortium name="The Broad Institute Genomics Platform"/>
            <consortium name="The Broad Institute Genome Sequencing Center for Infectious Disease"/>
            <person name="Wu L."/>
            <person name="Ma J."/>
        </authorList>
    </citation>
    <scope>NUCLEOTIDE SEQUENCE [LARGE SCALE GENOMIC DNA]</scope>
    <source>
        <strain evidence="5">CGMCC 4.7237</strain>
    </source>
</reference>
<dbReference type="EC" id="2.3.-.-" evidence="4"/>
<evidence type="ECO:0000313" key="5">
    <source>
        <dbReference type="Proteomes" id="UP001595765"/>
    </source>
</evidence>
<evidence type="ECO:0000259" key="3">
    <source>
        <dbReference type="PROSITE" id="PS51186"/>
    </source>
</evidence>
<dbReference type="Gene3D" id="3.40.630.30">
    <property type="match status" value="1"/>
</dbReference>
<dbReference type="InterPro" id="IPR050832">
    <property type="entry name" value="Bact_Acetyltransf"/>
</dbReference>
<comment type="caution">
    <text evidence="4">The sequence shown here is derived from an EMBL/GenBank/DDBJ whole genome shotgun (WGS) entry which is preliminary data.</text>
</comment>
<dbReference type="InterPro" id="IPR000182">
    <property type="entry name" value="GNAT_dom"/>
</dbReference>
<dbReference type="GO" id="GO:0016746">
    <property type="term" value="F:acyltransferase activity"/>
    <property type="evidence" value="ECO:0007669"/>
    <property type="project" value="UniProtKB-KW"/>
</dbReference>
<proteinExistence type="predicted"/>
<evidence type="ECO:0000256" key="1">
    <source>
        <dbReference type="ARBA" id="ARBA00022679"/>
    </source>
</evidence>
<dbReference type="PANTHER" id="PTHR43877">
    <property type="entry name" value="AMINOALKYLPHOSPHONATE N-ACETYLTRANSFERASE-RELATED-RELATED"/>
    <property type="match status" value="1"/>
</dbReference>
<sequence>MTEPLVRTAAASDAAAIAQVHIRSREATMPYLPPRQRTDAQVEAWARDILLPRSAVWVAEAGGRIVGYAAVEQDVLNALYLLADARRQGIGTLLLRQAQAHCPAGLSLFVFQKNTDARAFYAHHGFRVTDTSDGSGNMEHEPDMTMRWEPVTNGTHTDG</sequence>
<dbReference type="Proteomes" id="UP001595765">
    <property type="component" value="Unassembled WGS sequence"/>
</dbReference>
<organism evidence="4 5">
    <name type="scientific">Streptomyces polygonati</name>
    <dbReference type="NCBI Taxonomy" id="1617087"/>
    <lineage>
        <taxon>Bacteria</taxon>
        <taxon>Bacillati</taxon>
        <taxon>Actinomycetota</taxon>
        <taxon>Actinomycetes</taxon>
        <taxon>Kitasatosporales</taxon>
        <taxon>Streptomycetaceae</taxon>
        <taxon>Streptomyces</taxon>
    </lineage>
</organism>
<name>A0ABV8HIQ2_9ACTN</name>
<dbReference type="InterPro" id="IPR016181">
    <property type="entry name" value="Acyl_CoA_acyltransferase"/>
</dbReference>
<keyword evidence="1 4" id="KW-0808">Transferase</keyword>
<dbReference type="Pfam" id="PF13508">
    <property type="entry name" value="Acetyltransf_7"/>
    <property type="match status" value="1"/>
</dbReference>
<keyword evidence="5" id="KW-1185">Reference proteome</keyword>
<protein>
    <submittedName>
        <fullName evidence="4">GNAT family N-acetyltransferase</fullName>
        <ecNumber evidence="4">2.3.-.-</ecNumber>
    </submittedName>
</protein>
<accession>A0ABV8HIQ2</accession>
<dbReference type="EMBL" id="JBHSBB010000005">
    <property type="protein sequence ID" value="MFC4030685.1"/>
    <property type="molecule type" value="Genomic_DNA"/>
</dbReference>
<dbReference type="SUPFAM" id="SSF55729">
    <property type="entry name" value="Acyl-CoA N-acyltransferases (Nat)"/>
    <property type="match status" value="1"/>
</dbReference>
<keyword evidence="2 4" id="KW-0012">Acyltransferase</keyword>